<feature type="region of interest" description="Disordered" evidence="1">
    <location>
        <begin position="1"/>
        <end position="49"/>
    </location>
</feature>
<organism evidence="3">
    <name type="scientific">Ajellomyces capsulatus (strain H88)</name>
    <name type="common">Darling's disease fungus</name>
    <name type="synonym">Histoplasma capsulatum</name>
    <dbReference type="NCBI Taxonomy" id="544711"/>
    <lineage>
        <taxon>Eukaryota</taxon>
        <taxon>Fungi</taxon>
        <taxon>Dikarya</taxon>
        <taxon>Ascomycota</taxon>
        <taxon>Pezizomycotina</taxon>
        <taxon>Eurotiomycetes</taxon>
        <taxon>Eurotiomycetidae</taxon>
        <taxon>Onygenales</taxon>
        <taxon>Ajellomycetaceae</taxon>
        <taxon>Histoplasma</taxon>
    </lineage>
</organism>
<protein>
    <submittedName>
        <fullName evidence="2">Predicted protein</fullName>
    </submittedName>
</protein>
<name>F0U6Q5_AJEC8</name>
<gene>
    <name evidence="2" type="ORF">HCEG_00056</name>
</gene>
<dbReference type="HOGENOM" id="CLU_1510177_0_0_1"/>
<evidence type="ECO:0000313" key="3">
    <source>
        <dbReference type="Proteomes" id="UP000008142"/>
    </source>
</evidence>
<evidence type="ECO:0000313" key="2">
    <source>
        <dbReference type="EMBL" id="EGC40694.1"/>
    </source>
</evidence>
<feature type="compositionally biased region" description="Basic residues" evidence="1">
    <location>
        <begin position="13"/>
        <end position="34"/>
    </location>
</feature>
<accession>F0U6Q5</accession>
<sequence length="191" mass="20760">MDPIINHEETRRNKARKKEKKQKRKKKENKKKAFCNHTPTPPGRVARVDQKAWIEAVGPWGREAGGDWFSPEAPAGKSGIFDEDEDDAGPGLTWADDDDYSNGDATGLGCPHLLLLSSAYVVVGVVVSSSSSGGGGGGGGGGGCRRRRDFIRSDIAPTLGTRSGRAMVAHPSISRDKVSWRGNERFRRRFL</sequence>
<dbReference type="AlphaFoldDB" id="F0U6Q5"/>
<dbReference type="EMBL" id="DS990636">
    <property type="protein sequence ID" value="EGC40694.1"/>
    <property type="molecule type" value="Genomic_DNA"/>
</dbReference>
<proteinExistence type="predicted"/>
<evidence type="ECO:0000256" key="1">
    <source>
        <dbReference type="SAM" id="MobiDB-lite"/>
    </source>
</evidence>
<feature type="compositionally biased region" description="Basic and acidic residues" evidence="1">
    <location>
        <begin position="1"/>
        <end position="12"/>
    </location>
</feature>
<dbReference type="OMA" id="KAFCNHT"/>
<reference evidence="3" key="1">
    <citation type="submission" date="2008-07" db="EMBL/GenBank/DDBJ databases">
        <title>Annotation of Ajellomyces capsulatus strain H88.</title>
        <authorList>
            <person name="Champion M."/>
            <person name="Cuomo C."/>
            <person name="Ma L.-J."/>
            <person name="Henn M.R."/>
            <person name="Sil A."/>
            <person name="Goldman B."/>
            <person name="Young S.K."/>
            <person name="Kodira C.D."/>
            <person name="Zeng Q."/>
            <person name="Koehrsen M."/>
            <person name="Alvarado L."/>
            <person name="Berlin A."/>
            <person name="Borenstein D."/>
            <person name="Chen Z."/>
            <person name="Engels R."/>
            <person name="Freedman E."/>
            <person name="Gellesch M."/>
            <person name="Goldberg J."/>
            <person name="Griggs A."/>
            <person name="Gujja S."/>
            <person name="Heiman D."/>
            <person name="Hepburn T."/>
            <person name="Howarth C."/>
            <person name="Jen D."/>
            <person name="Larson L."/>
            <person name="Lewis B."/>
            <person name="Mehta T."/>
            <person name="Park D."/>
            <person name="Pearson M."/>
            <person name="Roberts A."/>
            <person name="Saif S."/>
            <person name="Shea T."/>
            <person name="Shenoy N."/>
            <person name="Sisk P."/>
            <person name="Stolte C."/>
            <person name="Sykes S."/>
            <person name="Walk T."/>
            <person name="White J."/>
            <person name="Yandava C."/>
            <person name="Klein B."/>
            <person name="McEwen J.G."/>
            <person name="Puccia R."/>
            <person name="Goldman G.H."/>
            <person name="Felipe M.S."/>
            <person name="Nino-Vega G."/>
            <person name="San-Blas G."/>
            <person name="Taylor J."/>
            <person name="Mendoza L."/>
            <person name="Galagan J."/>
            <person name="Nusbaum C."/>
            <person name="Birren B."/>
        </authorList>
    </citation>
    <scope>NUCLEOTIDE SEQUENCE [LARGE SCALE GENOMIC DNA]</scope>
    <source>
        <strain evidence="3">H88</strain>
    </source>
</reference>
<dbReference type="Proteomes" id="UP000008142">
    <property type="component" value="Unassembled WGS sequence"/>
</dbReference>